<dbReference type="AlphaFoldDB" id="A0AAX4L3T2"/>
<dbReference type="Pfam" id="PF16239">
    <property type="entry name" value="DUF4898"/>
    <property type="match status" value="1"/>
</dbReference>
<accession>A0AAX4L3T2</accession>
<dbReference type="Proteomes" id="UP001432202">
    <property type="component" value="Chromosome"/>
</dbReference>
<dbReference type="GeneID" id="89335478"/>
<evidence type="ECO:0000313" key="2">
    <source>
        <dbReference type="Proteomes" id="UP001432202"/>
    </source>
</evidence>
<dbReference type="InterPro" id="IPR032603">
    <property type="entry name" value="DUF4898"/>
</dbReference>
<protein>
    <submittedName>
        <fullName evidence="1">DUF4898 domain-containing protein</fullName>
    </submittedName>
</protein>
<dbReference type="EMBL" id="CP146016">
    <property type="protein sequence ID" value="WWQ60851.1"/>
    <property type="molecule type" value="Genomic_DNA"/>
</dbReference>
<organism evidence="1 2">
    <name type="scientific">Sulfolobus tengchongensis</name>
    <dbReference type="NCBI Taxonomy" id="207809"/>
    <lineage>
        <taxon>Archaea</taxon>
        <taxon>Thermoproteota</taxon>
        <taxon>Thermoprotei</taxon>
        <taxon>Sulfolobales</taxon>
        <taxon>Sulfolobaceae</taxon>
        <taxon>Sulfolobus</taxon>
    </lineage>
</organism>
<proteinExistence type="predicted"/>
<keyword evidence="2" id="KW-1185">Reference proteome</keyword>
<evidence type="ECO:0000313" key="1">
    <source>
        <dbReference type="EMBL" id="WWQ60851.1"/>
    </source>
</evidence>
<name>A0AAX4L3T2_9CREN</name>
<sequence>MSIIARETLSRYLEDTLIRLVSYENVKFVRHVSPNLITDTNRFFKTFIPNANSYIIIIPADLKNDKLKEDLISMSRNNFNFTVLTSVKLKDKILIIGYE</sequence>
<reference evidence="1 2" key="1">
    <citation type="submission" date="2024-02" db="EMBL/GenBank/DDBJ databases">
        <title>STSV induces naive adaptation in Sulfolobus.</title>
        <authorList>
            <person name="Xiang X."/>
            <person name="Song M."/>
        </authorList>
    </citation>
    <scope>NUCLEOTIDE SEQUENCE [LARGE SCALE GENOMIC DNA]</scope>
    <source>
        <strain evidence="1 2">RT2</strain>
    </source>
</reference>
<gene>
    <name evidence="1" type="ORF">V6M85_01875</name>
</gene>
<dbReference type="RefSeq" id="WP_338602275.1">
    <property type="nucleotide sequence ID" value="NZ_CP146016.1"/>
</dbReference>